<feature type="region of interest" description="Disordered" evidence="1">
    <location>
        <begin position="164"/>
        <end position="185"/>
    </location>
</feature>
<reference evidence="3" key="1">
    <citation type="journal article" date="2015" name="Genome Announc.">
        <title>Draft genome sequence of Talaromyces cellulolyticus strain Y-94, a source of lignocellulosic biomass-degrading enzymes.</title>
        <authorList>
            <person name="Fujii T."/>
            <person name="Koike H."/>
            <person name="Sawayama S."/>
            <person name="Yano S."/>
            <person name="Inoue H."/>
        </authorList>
    </citation>
    <scope>NUCLEOTIDE SEQUENCE [LARGE SCALE GENOMIC DNA]</scope>
    <source>
        <strain evidence="3">Y-94</strain>
    </source>
</reference>
<feature type="compositionally biased region" description="Basic residues" evidence="1">
    <location>
        <begin position="84"/>
        <end position="95"/>
    </location>
</feature>
<sequence length="210" mass="23780">MNRPKPHPPSAPDLKTHSSLSIATNLLLRCEHFFRSLAFLEHASAEDPARTLRQIYSLCRDFHETLFIIDQTLYRHRLQFSNTKKRGHHHHHHHHHEDEQGEEDDEGYRVLSEITEQLTDYAFLVGNRIHPWDVPYSFAEPESGSSSTTASFGSVSSASTAKAAAAAEGGKVLVPNPVEFPPSKWKNRELRKARLPLAGFRLVDRSVGKD</sequence>
<dbReference type="AlphaFoldDB" id="A0A6V8H385"/>
<proteinExistence type="predicted"/>
<comment type="caution">
    <text evidence="2">The sequence shown here is derived from an EMBL/GenBank/DDBJ whole genome shotgun (WGS) entry which is preliminary data.</text>
</comment>
<evidence type="ECO:0000313" key="2">
    <source>
        <dbReference type="EMBL" id="GAM35303.1"/>
    </source>
</evidence>
<accession>A0A6V8H385</accession>
<name>A0A6V8H385_TALPI</name>
<evidence type="ECO:0000256" key="1">
    <source>
        <dbReference type="SAM" id="MobiDB-lite"/>
    </source>
</evidence>
<dbReference type="Proteomes" id="UP000053095">
    <property type="component" value="Unassembled WGS sequence"/>
</dbReference>
<gene>
    <name evidence="2" type="ORF">TCE0_017r03538</name>
</gene>
<protein>
    <submittedName>
        <fullName evidence="2">Uncharacterized protein</fullName>
    </submittedName>
</protein>
<evidence type="ECO:0000313" key="3">
    <source>
        <dbReference type="Proteomes" id="UP000053095"/>
    </source>
</evidence>
<organism evidence="2 3">
    <name type="scientific">Talaromyces pinophilus</name>
    <name type="common">Penicillium pinophilum</name>
    <dbReference type="NCBI Taxonomy" id="128442"/>
    <lineage>
        <taxon>Eukaryota</taxon>
        <taxon>Fungi</taxon>
        <taxon>Dikarya</taxon>
        <taxon>Ascomycota</taxon>
        <taxon>Pezizomycotina</taxon>
        <taxon>Eurotiomycetes</taxon>
        <taxon>Eurotiomycetidae</taxon>
        <taxon>Eurotiales</taxon>
        <taxon>Trichocomaceae</taxon>
        <taxon>Talaromyces</taxon>
        <taxon>Talaromyces sect. Talaromyces</taxon>
    </lineage>
</organism>
<keyword evidence="3" id="KW-1185">Reference proteome</keyword>
<feature type="region of interest" description="Disordered" evidence="1">
    <location>
        <begin position="84"/>
        <end position="106"/>
    </location>
</feature>
<dbReference type="EMBL" id="DF933813">
    <property type="protein sequence ID" value="GAM35303.1"/>
    <property type="molecule type" value="Genomic_DNA"/>
</dbReference>